<dbReference type="PANTHER" id="PTHR10584:SF166">
    <property type="entry name" value="RIBOKINASE"/>
    <property type="match status" value="1"/>
</dbReference>
<dbReference type="Gene3D" id="3.40.1190.20">
    <property type="match status" value="1"/>
</dbReference>
<sequence length="83" mass="8652">MRLAVRGANQAVAAGRAGADIAFIACVGADDIGERVRQQLAQDNIDTTPVEVVEGESTGVAMIFVNGDGENNIGIYSGCKTRR</sequence>
<gene>
    <name evidence="4" type="primary">rbsK_1</name>
    <name evidence="4" type="ORF">NCTC9381_00103</name>
</gene>
<evidence type="ECO:0000313" key="4">
    <source>
        <dbReference type="EMBL" id="SUB14271.1"/>
    </source>
</evidence>
<organism evidence="4 5">
    <name type="scientific">Enterobacter agglomerans</name>
    <name type="common">Erwinia herbicola</name>
    <name type="synonym">Pantoea agglomerans</name>
    <dbReference type="NCBI Taxonomy" id="549"/>
    <lineage>
        <taxon>Bacteria</taxon>
        <taxon>Pseudomonadati</taxon>
        <taxon>Pseudomonadota</taxon>
        <taxon>Gammaproteobacteria</taxon>
        <taxon>Enterobacterales</taxon>
        <taxon>Erwiniaceae</taxon>
        <taxon>Pantoea</taxon>
        <taxon>Pantoea agglomerans group</taxon>
    </lineage>
</organism>
<name>A0A379A8R7_ENTAG</name>
<dbReference type="AlphaFoldDB" id="A0A379A8R7"/>
<dbReference type="EC" id="2.7.1.15" evidence="4"/>
<dbReference type="Proteomes" id="UP000254640">
    <property type="component" value="Unassembled WGS sequence"/>
</dbReference>
<keyword evidence="5" id="KW-1185">Reference proteome</keyword>
<dbReference type="Pfam" id="PF00294">
    <property type="entry name" value="PfkB"/>
    <property type="match status" value="1"/>
</dbReference>
<dbReference type="PANTHER" id="PTHR10584">
    <property type="entry name" value="SUGAR KINASE"/>
    <property type="match status" value="1"/>
</dbReference>
<dbReference type="SUPFAM" id="SSF53613">
    <property type="entry name" value="Ribokinase-like"/>
    <property type="match status" value="1"/>
</dbReference>
<protein>
    <submittedName>
        <fullName evidence="4">Ribokinase</fullName>
        <ecNumber evidence="4">2.7.1.15</ecNumber>
    </submittedName>
</protein>
<proteinExistence type="predicted"/>
<feature type="domain" description="Carbohydrate kinase PfkB" evidence="3">
    <location>
        <begin position="7"/>
        <end position="78"/>
    </location>
</feature>
<evidence type="ECO:0000313" key="5">
    <source>
        <dbReference type="Proteomes" id="UP000254640"/>
    </source>
</evidence>
<dbReference type="EMBL" id="UGSO01000001">
    <property type="protein sequence ID" value="SUB14271.1"/>
    <property type="molecule type" value="Genomic_DNA"/>
</dbReference>
<accession>A0A379A8R7</accession>
<dbReference type="InterPro" id="IPR029056">
    <property type="entry name" value="Ribokinase-like"/>
</dbReference>
<reference evidence="4 5" key="1">
    <citation type="submission" date="2018-06" db="EMBL/GenBank/DDBJ databases">
        <authorList>
            <consortium name="Pathogen Informatics"/>
            <person name="Doyle S."/>
        </authorList>
    </citation>
    <scope>NUCLEOTIDE SEQUENCE [LARGE SCALE GENOMIC DNA]</scope>
    <source>
        <strain evidence="4 5">NCTC9381</strain>
    </source>
</reference>
<keyword evidence="1 4" id="KW-0808">Transferase</keyword>
<evidence type="ECO:0000256" key="1">
    <source>
        <dbReference type="ARBA" id="ARBA00022679"/>
    </source>
</evidence>
<dbReference type="InterPro" id="IPR011611">
    <property type="entry name" value="PfkB_dom"/>
</dbReference>
<evidence type="ECO:0000256" key="2">
    <source>
        <dbReference type="ARBA" id="ARBA00022777"/>
    </source>
</evidence>
<evidence type="ECO:0000259" key="3">
    <source>
        <dbReference type="Pfam" id="PF00294"/>
    </source>
</evidence>
<dbReference type="GO" id="GO:0005829">
    <property type="term" value="C:cytosol"/>
    <property type="evidence" value="ECO:0007669"/>
    <property type="project" value="TreeGrafter"/>
</dbReference>
<dbReference type="GO" id="GO:0004747">
    <property type="term" value="F:ribokinase activity"/>
    <property type="evidence" value="ECO:0007669"/>
    <property type="project" value="UniProtKB-EC"/>
</dbReference>
<keyword evidence="2 4" id="KW-0418">Kinase</keyword>